<keyword evidence="5" id="KW-0472">Membrane</keyword>
<keyword evidence="8" id="KW-1185">Reference proteome</keyword>
<dbReference type="GO" id="GO:0003906">
    <property type="term" value="F:DNA-(apurinic or apyrimidinic site) endonuclease activity"/>
    <property type="evidence" value="ECO:0007669"/>
    <property type="project" value="TreeGrafter"/>
</dbReference>
<evidence type="ECO:0000256" key="3">
    <source>
        <dbReference type="ARBA" id="ARBA00022842"/>
    </source>
</evidence>
<evidence type="ECO:0000256" key="4">
    <source>
        <dbReference type="PIRSR" id="PIRSR604808-2"/>
    </source>
</evidence>
<dbReference type="PANTHER" id="PTHR22748">
    <property type="entry name" value="AP ENDONUCLEASE"/>
    <property type="match status" value="1"/>
</dbReference>
<reference evidence="7" key="1">
    <citation type="submission" date="2020-12" db="EMBL/GenBank/DDBJ databases">
        <title>WGS assembly of Carya illinoinensis cv. Pawnee.</title>
        <authorList>
            <person name="Platts A."/>
            <person name="Shu S."/>
            <person name="Wright S."/>
            <person name="Barry K."/>
            <person name="Edger P."/>
            <person name="Pires J.C."/>
            <person name="Schmutz J."/>
        </authorList>
    </citation>
    <scope>NUCLEOTIDE SEQUENCE</scope>
    <source>
        <tissue evidence="7">Leaf</tissue>
    </source>
</reference>
<keyword evidence="5" id="KW-1133">Transmembrane helix</keyword>
<keyword evidence="2" id="KW-0378">Hydrolase</keyword>
<keyword evidence="3 4" id="KW-0460">Magnesium</keyword>
<dbReference type="GO" id="GO:0046872">
    <property type="term" value="F:metal ion binding"/>
    <property type="evidence" value="ECO:0007669"/>
    <property type="project" value="UniProtKB-KW"/>
</dbReference>
<dbReference type="InterPro" id="IPR004808">
    <property type="entry name" value="AP_endonuc_1"/>
</dbReference>
<dbReference type="PANTHER" id="PTHR22748:SF19">
    <property type="entry name" value="ENDONUCLEASE_EXONUCLEASE_PHOSPHATASE DOMAIN-CONTAINING PROTEIN"/>
    <property type="match status" value="1"/>
</dbReference>
<sequence>MPKILLWNVRGINDVNKRLRIRSLLRIWKVDIVCLQETKLRSIDRNIIRSLWGCPFVGWCYLASSGASGGVLVLWDKLSFRGRVYERC</sequence>
<evidence type="ECO:0000256" key="2">
    <source>
        <dbReference type="ARBA" id="ARBA00022801"/>
    </source>
</evidence>
<dbReference type="GO" id="GO:0005634">
    <property type="term" value="C:nucleus"/>
    <property type="evidence" value="ECO:0007669"/>
    <property type="project" value="TreeGrafter"/>
</dbReference>
<comment type="caution">
    <text evidence="7">The sequence shown here is derived from an EMBL/GenBank/DDBJ whole genome shotgun (WGS) entry which is preliminary data.</text>
</comment>
<dbReference type="GO" id="GO:0008311">
    <property type="term" value="F:double-stranded DNA 3'-5' DNA exonuclease activity"/>
    <property type="evidence" value="ECO:0007669"/>
    <property type="project" value="TreeGrafter"/>
</dbReference>
<comment type="cofactor">
    <cofactor evidence="4">
        <name>Mg(2+)</name>
        <dbReference type="ChEBI" id="CHEBI:18420"/>
    </cofactor>
    <cofactor evidence="4">
        <name>Mn(2+)</name>
        <dbReference type="ChEBI" id="CHEBI:29035"/>
    </cofactor>
    <text evidence="4">Probably binds two magnesium or manganese ions per subunit.</text>
</comment>
<dbReference type="GO" id="GO:0006284">
    <property type="term" value="P:base-excision repair"/>
    <property type="evidence" value="ECO:0007669"/>
    <property type="project" value="TreeGrafter"/>
</dbReference>
<proteinExistence type="predicted"/>
<dbReference type="Proteomes" id="UP000811609">
    <property type="component" value="Chromosome 9"/>
</dbReference>
<feature type="transmembrane region" description="Helical" evidence="5">
    <location>
        <begin position="56"/>
        <end position="75"/>
    </location>
</feature>
<gene>
    <name evidence="7" type="ORF">CIPAW_09G124600</name>
</gene>
<keyword evidence="4" id="KW-0464">Manganese</keyword>
<dbReference type="AlphaFoldDB" id="A0A8T1PJM2"/>
<evidence type="ECO:0000256" key="1">
    <source>
        <dbReference type="ARBA" id="ARBA00022723"/>
    </source>
</evidence>
<evidence type="ECO:0000256" key="5">
    <source>
        <dbReference type="SAM" id="Phobius"/>
    </source>
</evidence>
<keyword evidence="5" id="KW-0812">Transmembrane</keyword>
<name>A0A8T1PJM2_CARIL</name>
<feature type="domain" description="Endonuclease/exonuclease/phosphatase" evidence="6">
    <location>
        <begin position="6"/>
        <end position="75"/>
    </location>
</feature>
<feature type="binding site" evidence="4">
    <location>
        <position position="37"/>
    </location>
    <ligand>
        <name>Mg(2+)</name>
        <dbReference type="ChEBI" id="CHEBI:18420"/>
        <label>1</label>
    </ligand>
</feature>
<keyword evidence="1 4" id="KW-0479">Metal-binding</keyword>
<organism evidence="7 8">
    <name type="scientific">Carya illinoinensis</name>
    <name type="common">Pecan</name>
    <dbReference type="NCBI Taxonomy" id="32201"/>
    <lineage>
        <taxon>Eukaryota</taxon>
        <taxon>Viridiplantae</taxon>
        <taxon>Streptophyta</taxon>
        <taxon>Embryophyta</taxon>
        <taxon>Tracheophyta</taxon>
        <taxon>Spermatophyta</taxon>
        <taxon>Magnoliopsida</taxon>
        <taxon>eudicotyledons</taxon>
        <taxon>Gunneridae</taxon>
        <taxon>Pentapetalae</taxon>
        <taxon>rosids</taxon>
        <taxon>fabids</taxon>
        <taxon>Fagales</taxon>
        <taxon>Juglandaceae</taxon>
        <taxon>Carya</taxon>
    </lineage>
</organism>
<dbReference type="EMBL" id="CM031817">
    <property type="protein sequence ID" value="KAG6642168.1"/>
    <property type="molecule type" value="Genomic_DNA"/>
</dbReference>
<dbReference type="Pfam" id="PF03372">
    <property type="entry name" value="Exo_endo_phos"/>
    <property type="match status" value="1"/>
</dbReference>
<evidence type="ECO:0000259" key="6">
    <source>
        <dbReference type="Pfam" id="PF03372"/>
    </source>
</evidence>
<evidence type="ECO:0000313" key="7">
    <source>
        <dbReference type="EMBL" id="KAG6642168.1"/>
    </source>
</evidence>
<accession>A0A8T1PJM2</accession>
<evidence type="ECO:0000313" key="8">
    <source>
        <dbReference type="Proteomes" id="UP000811609"/>
    </source>
</evidence>
<protein>
    <recommendedName>
        <fullName evidence="6">Endonuclease/exonuclease/phosphatase domain-containing protein</fullName>
    </recommendedName>
</protein>
<feature type="binding site" evidence="4">
    <location>
        <position position="8"/>
    </location>
    <ligand>
        <name>Mg(2+)</name>
        <dbReference type="ChEBI" id="CHEBI:18420"/>
        <label>1</label>
    </ligand>
</feature>
<dbReference type="GO" id="GO:0008081">
    <property type="term" value="F:phosphoric diester hydrolase activity"/>
    <property type="evidence" value="ECO:0007669"/>
    <property type="project" value="TreeGrafter"/>
</dbReference>
<dbReference type="InterPro" id="IPR005135">
    <property type="entry name" value="Endo/exonuclease/phosphatase"/>
</dbReference>